<dbReference type="OMA" id="MCAITQL"/>
<dbReference type="SUPFAM" id="SSF51735">
    <property type="entry name" value="NAD(P)-binding Rossmann-fold domains"/>
    <property type="match status" value="1"/>
</dbReference>
<dbReference type="GO" id="GO:0008677">
    <property type="term" value="F:2-dehydropantoate 2-reductase activity"/>
    <property type="evidence" value="ECO:0007669"/>
    <property type="project" value="UniProtKB-EC"/>
</dbReference>
<dbReference type="AlphaFoldDB" id="A0A0U4YU95"/>
<evidence type="ECO:0000256" key="5">
    <source>
        <dbReference type="SAM" id="SignalP"/>
    </source>
</evidence>
<dbReference type="FunFam" id="1.10.1040.10:FF:000017">
    <property type="entry name" value="2-dehydropantoate 2-reductase"/>
    <property type="match status" value="1"/>
</dbReference>
<gene>
    <name evidence="8" type="ORF">ASPCAL00053</name>
</gene>
<dbReference type="InterPro" id="IPR013332">
    <property type="entry name" value="KPR_N"/>
</dbReference>
<keyword evidence="2 4" id="KW-0521">NADP</keyword>
<sequence>MTDAKANVLLLGCGAIGTMAAVTLERSGRATVTAVLRSNFAAVKTEGFTIDSVDHGKLSGWRPSHIARSIKDAMSHGPFQFVVVAMKSLPDIYSIPTLIAPVVMAFDSTIVLIQNGIGNERPFVDAFGKSTILSGVSMIGARQLESGTIQHDKPDLLYLAPFYNRAIGQEQQDQLAGLFASLYQGGGAACVVVPDIAWMRWKKLVWNASFNSVCAITGLDSASVIDAGGVETMIRPVMDEVVRIAHASGYTLPDNIQETSIASMPREIAFRPSMLVDADRGRPMEIEAIVGNPLRLAEDLGCETPFLRAIYGCLKLIQCKVTGIRGS</sequence>
<evidence type="ECO:0000256" key="1">
    <source>
        <dbReference type="ARBA" id="ARBA00007870"/>
    </source>
</evidence>
<dbReference type="InterPro" id="IPR013752">
    <property type="entry name" value="KPA_reductase"/>
</dbReference>
<evidence type="ECO:0000256" key="4">
    <source>
        <dbReference type="RuleBase" id="RU362068"/>
    </source>
</evidence>
<proteinExistence type="inferred from homology"/>
<comment type="similarity">
    <text evidence="1 4">Belongs to the ketopantoate reductase family.</text>
</comment>
<evidence type="ECO:0000259" key="7">
    <source>
        <dbReference type="Pfam" id="PF08546"/>
    </source>
</evidence>
<dbReference type="EC" id="1.1.1.169" evidence="4"/>
<keyword evidence="9" id="KW-1185">Reference proteome</keyword>
<organism evidence="8 9">
    <name type="scientific">Aspergillus calidoustus</name>
    <dbReference type="NCBI Taxonomy" id="454130"/>
    <lineage>
        <taxon>Eukaryota</taxon>
        <taxon>Fungi</taxon>
        <taxon>Dikarya</taxon>
        <taxon>Ascomycota</taxon>
        <taxon>Pezizomycotina</taxon>
        <taxon>Eurotiomycetes</taxon>
        <taxon>Eurotiomycetidae</taxon>
        <taxon>Eurotiales</taxon>
        <taxon>Aspergillaceae</taxon>
        <taxon>Aspergillus</taxon>
        <taxon>Aspergillus subgen. Nidulantes</taxon>
    </lineage>
</organism>
<dbReference type="PANTHER" id="PTHR21708:SF30">
    <property type="entry name" value="2-DEHYDROPANTOATE 2-REDUCTASE-RELATED"/>
    <property type="match status" value="1"/>
</dbReference>
<accession>A0A0U4YU95</accession>
<feature type="domain" description="Ketopantoate reductase C-terminal" evidence="7">
    <location>
        <begin position="195"/>
        <end position="318"/>
    </location>
</feature>
<name>A0A0U4YU95_ASPCI</name>
<dbReference type="InterPro" id="IPR051402">
    <property type="entry name" value="KPR-Related"/>
</dbReference>
<dbReference type="InterPro" id="IPR013328">
    <property type="entry name" value="6PGD_dom2"/>
</dbReference>
<reference evidence="9" key="1">
    <citation type="journal article" date="2016" name="Genome Announc.">
        <title>Draft genome sequences of fungus Aspergillus calidoustus.</title>
        <authorList>
            <person name="Horn F."/>
            <person name="Linde J."/>
            <person name="Mattern D.J."/>
            <person name="Walther G."/>
            <person name="Guthke R."/>
            <person name="Scherlach K."/>
            <person name="Martin K."/>
            <person name="Brakhage A.A."/>
            <person name="Petzke L."/>
            <person name="Valiante V."/>
        </authorList>
    </citation>
    <scope>NUCLEOTIDE SEQUENCE [LARGE SCALE GENOMIC DNA]</scope>
    <source>
        <strain evidence="9">SF006504</strain>
    </source>
</reference>
<evidence type="ECO:0000256" key="3">
    <source>
        <dbReference type="ARBA" id="ARBA00023002"/>
    </source>
</evidence>
<evidence type="ECO:0000313" key="8">
    <source>
        <dbReference type="EMBL" id="CEL00453.1"/>
    </source>
</evidence>
<dbReference type="Pfam" id="PF02558">
    <property type="entry name" value="ApbA"/>
    <property type="match status" value="1"/>
</dbReference>
<feature type="signal peptide" evidence="5">
    <location>
        <begin position="1"/>
        <end position="20"/>
    </location>
</feature>
<dbReference type="GO" id="GO:0005737">
    <property type="term" value="C:cytoplasm"/>
    <property type="evidence" value="ECO:0007669"/>
    <property type="project" value="TreeGrafter"/>
</dbReference>
<dbReference type="PANTHER" id="PTHR21708">
    <property type="entry name" value="PROBABLE 2-DEHYDROPANTOATE 2-REDUCTASE"/>
    <property type="match status" value="1"/>
</dbReference>
<dbReference type="GO" id="GO:0015940">
    <property type="term" value="P:pantothenate biosynthetic process"/>
    <property type="evidence" value="ECO:0007669"/>
    <property type="project" value="InterPro"/>
</dbReference>
<keyword evidence="5" id="KW-0732">Signal</keyword>
<dbReference type="OrthoDB" id="3609at2759"/>
<protein>
    <recommendedName>
        <fullName evidence="4">2-dehydropantoate 2-reductase</fullName>
        <ecNumber evidence="4">1.1.1.169</ecNumber>
    </recommendedName>
    <alternativeName>
        <fullName evidence="4">Ketopantoate reductase</fullName>
    </alternativeName>
</protein>
<dbReference type="Gene3D" id="1.10.1040.10">
    <property type="entry name" value="N-(1-d-carboxylethyl)-l-norvaline Dehydrogenase, domain 2"/>
    <property type="match status" value="1"/>
</dbReference>
<dbReference type="InterPro" id="IPR008927">
    <property type="entry name" value="6-PGluconate_DH-like_C_sf"/>
</dbReference>
<dbReference type="Pfam" id="PF08546">
    <property type="entry name" value="ApbA_C"/>
    <property type="match status" value="1"/>
</dbReference>
<keyword evidence="3 4" id="KW-0560">Oxidoreductase</keyword>
<feature type="domain" description="Ketopantoate reductase N-terminal" evidence="6">
    <location>
        <begin position="8"/>
        <end position="161"/>
    </location>
</feature>
<evidence type="ECO:0000313" key="9">
    <source>
        <dbReference type="Proteomes" id="UP000054771"/>
    </source>
</evidence>
<dbReference type="STRING" id="454130.A0A0U4YU95"/>
<dbReference type="Gene3D" id="3.40.50.720">
    <property type="entry name" value="NAD(P)-binding Rossmann-like Domain"/>
    <property type="match status" value="1"/>
</dbReference>
<dbReference type="SUPFAM" id="SSF48179">
    <property type="entry name" value="6-phosphogluconate dehydrogenase C-terminal domain-like"/>
    <property type="match status" value="1"/>
</dbReference>
<dbReference type="EMBL" id="CDMC01000001">
    <property type="protein sequence ID" value="CEL00453.1"/>
    <property type="molecule type" value="Genomic_DNA"/>
</dbReference>
<feature type="chain" id="PRO_5006854690" description="2-dehydropantoate 2-reductase" evidence="5">
    <location>
        <begin position="21"/>
        <end position="327"/>
    </location>
</feature>
<dbReference type="NCBIfam" id="TIGR00745">
    <property type="entry name" value="apbA_panE"/>
    <property type="match status" value="1"/>
</dbReference>
<dbReference type="InterPro" id="IPR003710">
    <property type="entry name" value="ApbA"/>
</dbReference>
<comment type="catalytic activity">
    <reaction evidence="4">
        <text>(R)-pantoate + NADP(+) = 2-dehydropantoate + NADPH + H(+)</text>
        <dbReference type="Rhea" id="RHEA:16233"/>
        <dbReference type="ChEBI" id="CHEBI:11561"/>
        <dbReference type="ChEBI" id="CHEBI:15378"/>
        <dbReference type="ChEBI" id="CHEBI:15980"/>
        <dbReference type="ChEBI" id="CHEBI:57783"/>
        <dbReference type="ChEBI" id="CHEBI:58349"/>
        <dbReference type="EC" id="1.1.1.169"/>
    </reaction>
</comment>
<dbReference type="InterPro" id="IPR036291">
    <property type="entry name" value="NAD(P)-bd_dom_sf"/>
</dbReference>
<evidence type="ECO:0000259" key="6">
    <source>
        <dbReference type="Pfam" id="PF02558"/>
    </source>
</evidence>
<comment type="function">
    <text evidence="4">Catalyzes the NADPH-dependent reduction of ketopantoate into pantoic acid.</text>
</comment>
<dbReference type="Proteomes" id="UP000054771">
    <property type="component" value="Unassembled WGS sequence"/>
</dbReference>
<evidence type="ECO:0000256" key="2">
    <source>
        <dbReference type="ARBA" id="ARBA00022857"/>
    </source>
</evidence>